<dbReference type="Gene3D" id="1.10.10.10">
    <property type="entry name" value="Winged helix-like DNA-binding domain superfamily/Winged helix DNA-binding domain"/>
    <property type="match status" value="1"/>
</dbReference>
<dbReference type="PANTHER" id="PTHR30537:SF74">
    <property type="entry name" value="HTH-TYPE TRANSCRIPTIONAL REGULATOR TRPI"/>
    <property type="match status" value="1"/>
</dbReference>
<comment type="similarity">
    <text evidence="1">Belongs to the LysR transcriptional regulatory family.</text>
</comment>
<evidence type="ECO:0000259" key="5">
    <source>
        <dbReference type="PROSITE" id="PS50931"/>
    </source>
</evidence>
<dbReference type="SUPFAM" id="SSF53850">
    <property type="entry name" value="Periplasmic binding protein-like II"/>
    <property type="match status" value="1"/>
</dbReference>
<comment type="caution">
    <text evidence="6">The sequence shown here is derived from an EMBL/GenBank/DDBJ whole genome shotgun (WGS) entry which is preliminary data.</text>
</comment>
<keyword evidence="4" id="KW-0804">Transcription</keyword>
<feature type="domain" description="HTH lysR-type" evidence="5">
    <location>
        <begin position="19"/>
        <end position="77"/>
    </location>
</feature>
<evidence type="ECO:0000256" key="3">
    <source>
        <dbReference type="ARBA" id="ARBA00023125"/>
    </source>
</evidence>
<dbReference type="InterPro" id="IPR058163">
    <property type="entry name" value="LysR-type_TF_proteobact-type"/>
</dbReference>
<dbReference type="PROSITE" id="PS50931">
    <property type="entry name" value="HTH_LYSR"/>
    <property type="match status" value="1"/>
</dbReference>
<reference evidence="6 7" key="1">
    <citation type="submission" date="2022-06" db="EMBL/GenBank/DDBJ databases">
        <title>Roseomonas CN29.</title>
        <authorList>
            <person name="Cheng Y."/>
            <person name="He X."/>
        </authorList>
    </citation>
    <scope>NUCLEOTIDE SEQUENCE [LARGE SCALE GENOMIC DNA]</scope>
    <source>
        <strain evidence="6 7">CN29</strain>
    </source>
</reference>
<dbReference type="InterPro" id="IPR000847">
    <property type="entry name" value="LysR_HTH_N"/>
</dbReference>
<dbReference type="Pfam" id="PF03466">
    <property type="entry name" value="LysR_substrate"/>
    <property type="match status" value="1"/>
</dbReference>
<dbReference type="SUPFAM" id="SSF46785">
    <property type="entry name" value="Winged helix' DNA-binding domain"/>
    <property type="match status" value="1"/>
</dbReference>
<dbReference type="PRINTS" id="PR00039">
    <property type="entry name" value="HTHLYSR"/>
</dbReference>
<organism evidence="6 7">
    <name type="scientific">Roseomonas populi</name>
    <dbReference type="NCBI Taxonomy" id="3121582"/>
    <lineage>
        <taxon>Bacteria</taxon>
        <taxon>Pseudomonadati</taxon>
        <taxon>Pseudomonadota</taxon>
        <taxon>Alphaproteobacteria</taxon>
        <taxon>Acetobacterales</taxon>
        <taxon>Roseomonadaceae</taxon>
        <taxon>Roseomonas</taxon>
    </lineage>
</organism>
<evidence type="ECO:0000256" key="2">
    <source>
        <dbReference type="ARBA" id="ARBA00023015"/>
    </source>
</evidence>
<keyword evidence="3" id="KW-0238">DNA-binding</keyword>
<dbReference type="RefSeq" id="WP_257717457.1">
    <property type="nucleotide sequence ID" value="NZ_JANJOU010000016.1"/>
</dbReference>
<dbReference type="CDD" id="cd08432">
    <property type="entry name" value="PBP2_GcdR_TrpI_HvrB_AmpR_like"/>
    <property type="match status" value="1"/>
</dbReference>
<dbReference type="PANTHER" id="PTHR30537">
    <property type="entry name" value="HTH-TYPE TRANSCRIPTIONAL REGULATOR"/>
    <property type="match status" value="1"/>
</dbReference>
<keyword evidence="2" id="KW-0805">Transcription regulation</keyword>
<proteinExistence type="inferred from homology"/>
<dbReference type="NCBIfam" id="NF008352">
    <property type="entry name" value="PRK11139.1"/>
    <property type="match status" value="1"/>
</dbReference>
<name>A0ABT1X9I0_9PROT</name>
<dbReference type="InterPro" id="IPR005119">
    <property type="entry name" value="LysR_subst-bd"/>
</dbReference>
<protein>
    <submittedName>
        <fullName evidence="6">Transcriptional regulator GcvA</fullName>
    </submittedName>
</protein>
<dbReference type="EMBL" id="JANJOU010000016">
    <property type="protein sequence ID" value="MCR0983792.1"/>
    <property type="molecule type" value="Genomic_DNA"/>
</dbReference>
<evidence type="ECO:0000256" key="1">
    <source>
        <dbReference type="ARBA" id="ARBA00009437"/>
    </source>
</evidence>
<dbReference type="Pfam" id="PF00126">
    <property type="entry name" value="HTH_1"/>
    <property type="match status" value="1"/>
</dbReference>
<gene>
    <name evidence="6" type="primary">gcvA</name>
    <name evidence="6" type="ORF">NRP21_17190</name>
</gene>
<keyword evidence="7" id="KW-1185">Reference proteome</keyword>
<sequence length="329" mass="35581">MICTAEIVYLYRMRAPDHLNALRAFEAAARHLSFALAAEELSVTPAAVGQLVRRLEDVLGVELFHRFQAGPARLVLTEAAKAALPDLRAGFGHLSAAMDWLHSARERRTLAVTVPSAFADKWLLHRLEGFGRVRPDYALRIDTRTGLADFAAEAIDVGIRYGAGVWPGLTARYLARDRFFPVCSPALLEGQHPLAAPEGLRRHQLIHDTSMGSVAEFPTWRDWHARAGLPVVESERGLHVDDSAAALRMAMAGNGVALGRSMLVAEDLAEGRLVSPFGPALDCSLAYYVVCRSGDADDPAIAAFRDWVLEEAGSDGHSAAGAARSRPAS</sequence>
<evidence type="ECO:0000256" key="4">
    <source>
        <dbReference type="ARBA" id="ARBA00023163"/>
    </source>
</evidence>
<dbReference type="Proteomes" id="UP001524642">
    <property type="component" value="Unassembled WGS sequence"/>
</dbReference>
<accession>A0ABT1X9I0</accession>
<evidence type="ECO:0000313" key="6">
    <source>
        <dbReference type="EMBL" id="MCR0983792.1"/>
    </source>
</evidence>
<evidence type="ECO:0000313" key="7">
    <source>
        <dbReference type="Proteomes" id="UP001524642"/>
    </source>
</evidence>
<dbReference type="Gene3D" id="3.40.190.10">
    <property type="entry name" value="Periplasmic binding protein-like II"/>
    <property type="match status" value="2"/>
</dbReference>
<dbReference type="InterPro" id="IPR036390">
    <property type="entry name" value="WH_DNA-bd_sf"/>
</dbReference>
<dbReference type="InterPro" id="IPR036388">
    <property type="entry name" value="WH-like_DNA-bd_sf"/>
</dbReference>